<evidence type="ECO:0000313" key="1">
    <source>
        <dbReference type="EMBL" id="KAL3580285.1"/>
    </source>
</evidence>
<sequence length="355" mass="40146">MASRLTTTALSFLTYLLILSSFSSSTTIHPSNSDKVSLALYYESLCPYSANFIVNYLDKLVEDDDLLSIVDLYLSPWGNAKIRGNGTFVCQHGPYECLLNTVEACAIHAWPKLEDHFPFVYCVEKLVYERKYPEWESCFEELGLDPKPVSECFTGGYGNELELEYAAETNALQPPHKYVPWVVVDGQPLYEDYEDFITYICKAYKGTATPKACNKQSRHSIPRAKAKSIPPVCYRDTIVSTLLESIRSATSLWMHTQLSACLKLFPPLFSTEHYLSMTIYYLMTLCCDCGIGIWLDDKLPWIADAKNRSSDSSVEPMFTISPVRLTHQVEACPSERNRCSSSDFVITILFSTSKT</sequence>
<accession>A0ACC4BPH2</accession>
<evidence type="ECO:0000313" key="2">
    <source>
        <dbReference type="Proteomes" id="UP000309997"/>
    </source>
</evidence>
<reference evidence="1 2" key="1">
    <citation type="journal article" date="2024" name="Plant Biotechnol. J.">
        <title>Genome and CRISPR/Cas9 system of a widespread forest tree (Populus alba) in the world.</title>
        <authorList>
            <person name="Liu Y.J."/>
            <person name="Jiang P.F."/>
            <person name="Han X.M."/>
            <person name="Li X.Y."/>
            <person name="Wang H.M."/>
            <person name="Wang Y.J."/>
            <person name="Wang X.X."/>
            <person name="Zeng Q.Y."/>
        </authorList>
    </citation>
    <scope>NUCLEOTIDE SEQUENCE [LARGE SCALE GENOMIC DNA]</scope>
    <source>
        <strain evidence="2">cv. PAL-ZL1</strain>
    </source>
</reference>
<name>A0ACC4BPH2_POPAL</name>
<proteinExistence type="predicted"/>
<dbReference type="EMBL" id="RCHU02000009">
    <property type="protein sequence ID" value="KAL3580285.1"/>
    <property type="molecule type" value="Genomic_DNA"/>
</dbReference>
<dbReference type="Proteomes" id="UP000309997">
    <property type="component" value="Unassembled WGS sequence"/>
</dbReference>
<keyword evidence="2" id="KW-1185">Reference proteome</keyword>
<protein>
    <submittedName>
        <fullName evidence="1">Uncharacterized protein</fullName>
    </submittedName>
</protein>
<gene>
    <name evidence="1" type="ORF">D5086_018120</name>
</gene>
<comment type="caution">
    <text evidence="1">The sequence shown here is derived from an EMBL/GenBank/DDBJ whole genome shotgun (WGS) entry which is preliminary data.</text>
</comment>
<organism evidence="1 2">
    <name type="scientific">Populus alba</name>
    <name type="common">White poplar</name>
    <dbReference type="NCBI Taxonomy" id="43335"/>
    <lineage>
        <taxon>Eukaryota</taxon>
        <taxon>Viridiplantae</taxon>
        <taxon>Streptophyta</taxon>
        <taxon>Embryophyta</taxon>
        <taxon>Tracheophyta</taxon>
        <taxon>Spermatophyta</taxon>
        <taxon>Magnoliopsida</taxon>
        <taxon>eudicotyledons</taxon>
        <taxon>Gunneridae</taxon>
        <taxon>Pentapetalae</taxon>
        <taxon>rosids</taxon>
        <taxon>fabids</taxon>
        <taxon>Malpighiales</taxon>
        <taxon>Salicaceae</taxon>
        <taxon>Saliceae</taxon>
        <taxon>Populus</taxon>
    </lineage>
</organism>